<evidence type="ECO:0000256" key="4">
    <source>
        <dbReference type="ARBA" id="ARBA00022597"/>
    </source>
</evidence>
<reference evidence="16 17" key="2">
    <citation type="submission" date="2020-06" db="EMBL/GenBank/DDBJ databases">
        <title>Polyphasic characterization of a Rahnella strain isolated from tree sap.</title>
        <authorList>
            <person name="Kim I.S."/>
        </authorList>
    </citation>
    <scope>NUCLEOTIDE SEQUENCE [LARGE SCALE GENOMIC DNA]</scope>
    <source>
        <strain evidence="16 17">SAP-1</strain>
    </source>
</reference>
<dbReference type="GO" id="GO:0090589">
    <property type="term" value="F:protein-phosphocysteine-trehalose phosphotransferase system transporter activity"/>
    <property type="evidence" value="ECO:0007669"/>
    <property type="project" value="TreeGrafter"/>
</dbReference>
<name>A0A848MPZ0_9GAMM</name>
<evidence type="ECO:0000313" key="17">
    <source>
        <dbReference type="Proteomes" id="UP000585363"/>
    </source>
</evidence>
<keyword evidence="8" id="KW-0418">Kinase</keyword>
<dbReference type="RefSeq" id="WP_169404635.1">
    <property type="nucleotide sequence ID" value="NZ_JAADJU010000011.1"/>
</dbReference>
<evidence type="ECO:0000256" key="9">
    <source>
        <dbReference type="ARBA" id="ARBA00022989"/>
    </source>
</evidence>
<feature type="transmembrane region" description="Helical" evidence="12">
    <location>
        <begin position="248"/>
        <end position="272"/>
    </location>
</feature>
<keyword evidence="6" id="KW-0598">Phosphotransferase system</keyword>
<evidence type="ECO:0000256" key="2">
    <source>
        <dbReference type="ARBA" id="ARBA00022448"/>
    </source>
</evidence>
<dbReference type="PROSITE" id="PS51093">
    <property type="entry name" value="PTS_EIIA_TYPE_1"/>
    <property type="match status" value="1"/>
</dbReference>
<dbReference type="InterPro" id="IPR001127">
    <property type="entry name" value="PTS_EIIA_1_perm"/>
</dbReference>
<dbReference type="Gene3D" id="2.70.70.10">
    <property type="entry name" value="Glucose Permease (Domain IIA)"/>
    <property type="match status" value="1"/>
</dbReference>
<dbReference type="SUPFAM" id="SSF51261">
    <property type="entry name" value="Duplicated hybrid motif"/>
    <property type="match status" value="1"/>
</dbReference>
<feature type="transmembrane region" description="Helical" evidence="12">
    <location>
        <begin position="430"/>
        <end position="451"/>
    </location>
</feature>
<keyword evidence="4" id="KW-0762">Sugar transport</keyword>
<keyword evidence="9 12" id="KW-1133">Transmembrane helix</keyword>
<dbReference type="InterPro" id="IPR003352">
    <property type="entry name" value="PTS_EIIC"/>
</dbReference>
<dbReference type="PROSITE" id="PS00371">
    <property type="entry name" value="PTS_EIIA_TYPE_1_HIS"/>
    <property type="match status" value="1"/>
</dbReference>
<reference evidence="16 17" key="1">
    <citation type="submission" date="2020-01" db="EMBL/GenBank/DDBJ databases">
        <authorList>
            <person name="Lee S.D."/>
        </authorList>
    </citation>
    <scope>NUCLEOTIDE SEQUENCE [LARGE SCALE GENOMIC DNA]</scope>
    <source>
        <strain evidence="16 17">SAP-1</strain>
    </source>
</reference>
<dbReference type="NCBIfam" id="TIGR00830">
    <property type="entry name" value="PTBA"/>
    <property type="match status" value="1"/>
</dbReference>
<feature type="domain" description="PTS EIIA type-1" evidence="13">
    <location>
        <begin position="499"/>
        <end position="603"/>
    </location>
</feature>
<dbReference type="InterPro" id="IPR011297">
    <property type="entry name" value="PTS_IIABC_b_glu"/>
</dbReference>
<dbReference type="GO" id="GO:0005886">
    <property type="term" value="C:plasma membrane"/>
    <property type="evidence" value="ECO:0007669"/>
    <property type="project" value="UniProtKB-SubCell"/>
</dbReference>
<dbReference type="SUPFAM" id="SSF55604">
    <property type="entry name" value="Glucose permease domain IIB"/>
    <property type="match status" value="1"/>
</dbReference>
<dbReference type="InterPro" id="IPR001996">
    <property type="entry name" value="PTS_IIB_1"/>
</dbReference>
<dbReference type="FunFam" id="2.70.70.10:FF:000001">
    <property type="entry name" value="PTS system glucose-specific IIA component"/>
    <property type="match status" value="1"/>
</dbReference>
<feature type="domain" description="PTS EIIB type-1" evidence="14">
    <location>
        <begin position="4"/>
        <end position="86"/>
    </location>
</feature>
<feature type="domain" description="PTS EIIC type-1" evidence="15">
    <location>
        <begin position="104"/>
        <end position="467"/>
    </location>
</feature>
<dbReference type="InterPro" id="IPR013013">
    <property type="entry name" value="PTS_EIIC_1"/>
</dbReference>
<feature type="transmembrane region" description="Helical" evidence="12">
    <location>
        <begin position="384"/>
        <end position="410"/>
    </location>
</feature>
<dbReference type="InterPro" id="IPR050558">
    <property type="entry name" value="PTS_Sugar-Specific_Components"/>
</dbReference>
<evidence type="ECO:0000256" key="1">
    <source>
        <dbReference type="ARBA" id="ARBA00004651"/>
    </source>
</evidence>
<accession>A0A848MPZ0</accession>
<dbReference type="CDD" id="cd00212">
    <property type="entry name" value="PTS_IIB_glc"/>
    <property type="match status" value="1"/>
</dbReference>
<gene>
    <name evidence="16" type="primary">bglF</name>
    <name evidence="16" type="ORF">GW590_18850</name>
</gene>
<feature type="transmembrane region" description="Helical" evidence="12">
    <location>
        <begin position="102"/>
        <end position="123"/>
    </location>
</feature>
<proteinExistence type="predicted"/>
<dbReference type="Pfam" id="PF02378">
    <property type="entry name" value="PTS_EIIC"/>
    <property type="match status" value="1"/>
</dbReference>
<feature type="transmembrane region" description="Helical" evidence="12">
    <location>
        <begin position="206"/>
        <end position="228"/>
    </location>
</feature>
<evidence type="ECO:0000259" key="15">
    <source>
        <dbReference type="PROSITE" id="PS51103"/>
    </source>
</evidence>
<feature type="transmembrane region" description="Helical" evidence="12">
    <location>
        <begin position="292"/>
        <end position="315"/>
    </location>
</feature>
<evidence type="ECO:0000256" key="7">
    <source>
        <dbReference type="ARBA" id="ARBA00022692"/>
    </source>
</evidence>
<evidence type="ECO:0000256" key="8">
    <source>
        <dbReference type="ARBA" id="ARBA00022777"/>
    </source>
</evidence>
<dbReference type="PROSITE" id="PS51103">
    <property type="entry name" value="PTS_EIIC_TYPE_1"/>
    <property type="match status" value="1"/>
</dbReference>
<keyword evidence="10 12" id="KW-0472">Membrane</keyword>
<keyword evidence="5" id="KW-0808">Transferase</keyword>
<dbReference type="FunFam" id="3.30.1360.60:FF:000001">
    <property type="entry name" value="PTS system glucose-specific IIBC component PtsG"/>
    <property type="match status" value="1"/>
</dbReference>
<evidence type="ECO:0000259" key="13">
    <source>
        <dbReference type="PROSITE" id="PS51093"/>
    </source>
</evidence>
<evidence type="ECO:0000256" key="11">
    <source>
        <dbReference type="PROSITE-ProRule" id="PRU00421"/>
    </source>
</evidence>
<comment type="caution">
    <text evidence="16">The sequence shown here is derived from an EMBL/GenBank/DDBJ whole genome shotgun (WGS) entry which is preliminary data.</text>
</comment>
<organism evidence="16 17">
    <name type="scientific">Rouxiella aceris</name>
    <dbReference type="NCBI Taxonomy" id="2703884"/>
    <lineage>
        <taxon>Bacteria</taxon>
        <taxon>Pseudomonadati</taxon>
        <taxon>Pseudomonadota</taxon>
        <taxon>Gammaproteobacteria</taxon>
        <taxon>Enterobacterales</taxon>
        <taxon>Yersiniaceae</taxon>
        <taxon>Rouxiella</taxon>
    </lineage>
</organism>
<dbReference type="AlphaFoldDB" id="A0A848MPZ0"/>
<sequence>MQYNELSVEILDKVGGASNVVSLVHCATRLRFKLHDRSKAQTAALKNTAGIIMVVESGGQYQVVIGNDVSQVYQLIMPLLEASGGAVTADAPQAKEGLFARFIDTISGIFTPFISLLIAGGILKGLLSLAQAMGWLTAHNGTYQILFATSDAMFYFLPIFLGYTACKKFKGNPFIGMAIGGALTHPMMVAAFSASQLASAQPLHFLGLPVIMINYSSSVIPIVFACWLSSRLEGLIHLRLPAAVRNFITPLICVAVVVPVTFLLIGPVATWLSQMLASGYELLYSINSTLAGMFVGALWQVCVIFGIHWGMVPVMINNFSVSGQDTLLPLLIPAVFGQVGATLGIFLRSNNAQVKGSSASALAAGVCGITEPAVYGLTLPNRRAFIFGCIGGALGAGVVGYFHTTAYSFGFASIFTLTQLIPVSGFDFSVVAAVIGMVVSLSVACALTCLFGRVNAVQSAIAVETKPVDSEVASGKVAQQGFIGSPMNGKLMPLAQINDPIFAGGLLGKGVVITPTGGRVVAPIDGHVASLFQTHHAIGLLSPQGAELLIHVGIDTVKLDGQHFTPHVSEGDEVVRGQLLLEFDAEAILAAGYSLDTPVLITNSDDFSDVIISDVCDTEENTLLLTLVR</sequence>
<dbReference type="GO" id="GO:0016301">
    <property type="term" value="F:kinase activity"/>
    <property type="evidence" value="ECO:0007669"/>
    <property type="project" value="UniProtKB-KW"/>
</dbReference>
<keyword evidence="7 12" id="KW-0812">Transmembrane</keyword>
<dbReference type="GO" id="GO:0008982">
    <property type="term" value="F:protein-N(PI)-phosphohistidine-sugar phosphotransferase activity"/>
    <property type="evidence" value="ECO:0007669"/>
    <property type="project" value="InterPro"/>
</dbReference>
<evidence type="ECO:0000256" key="12">
    <source>
        <dbReference type="SAM" id="Phobius"/>
    </source>
</evidence>
<dbReference type="GO" id="GO:0009401">
    <property type="term" value="P:phosphoenolpyruvate-dependent sugar phosphotransferase system"/>
    <property type="evidence" value="ECO:0007669"/>
    <property type="project" value="UniProtKB-KW"/>
</dbReference>
<dbReference type="PROSITE" id="PS51098">
    <property type="entry name" value="PTS_EIIB_TYPE_1"/>
    <property type="match status" value="1"/>
</dbReference>
<evidence type="ECO:0000256" key="10">
    <source>
        <dbReference type="ARBA" id="ARBA00023136"/>
    </source>
</evidence>
<dbReference type="NCBIfam" id="TIGR01995">
    <property type="entry name" value="PTS-II-ABC-beta"/>
    <property type="match status" value="1"/>
</dbReference>
<feature type="transmembrane region" description="Helical" evidence="12">
    <location>
        <begin position="174"/>
        <end position="194"/>
    </location>
</feature>
<feature type="transmembrane region" description="Helical" evidence="12">
    <location>
        <begin position="327"/>
        <end position="347"/>
    </location>
</feature>
<dbReference type="InterPro" id="IPR036878">
    <property type="entry name" value="Glu_permease_IIB"/>
</dbReference>
<evidence type="ECO:0000256" key="3">
    <source>
        <dbReference type="ARBA" id="ARBA00022475"/>
    </source>
</evidence>
<keyword evidence="2" id="KW-0813">Transport</keyword>
<feature type="active site" description="Phosphocysteine intermediate; for EIIB activity" evidence="11">
    <location>
        <position position="26"/>
    </location>
</feature>
<dbReference type="PANTHER" id="PTHR30175">
    <property type="entry name" value="PHOSPHOTRANSFERASE SYSTEM TRANSPORT PROTEIN"/>
    <property type="match status" value="1"/>
</dbReference>
<keyword evidence="3" id="KW-1003">Cell membrane</keyword>
<dbReference type="Pfam" id="PF00367">
    <property type="entry name" value="PTS_EIIB"/>
    <property type="match status" value="1"/>
</dbReference>
<dbReference type="InterPro" id="IPR011055">
    <property type="entry name" value="Dup_hybrid_motif"/>
</dbReference>
<dbReference type="Gene3D" id="3.30.1360.60">
    <property type="entry name" value="Glucose permease domain IIB"/>
    <property type="match status" value="1"/>
</dbReference>
<evidence type="ECO:0000256" key="6">
    <source>
        <dbReference type="ARBA" id="ARBA00022683"/>
    </source>
</evidence>
<evidence type="ECO:0000313" key="16">
    <source>
        <dbReference type="EMBL" id="NMP28922.1"/>
    </source>
</evidence>
<evidence type="ECO:0000256" key="5">
    <source>
        <dbReference type="ARBA" id="ARBA00022679"/>
    </source>
</evidence>
<dbReference type="InterPro" id="IPR018113">
    <property type="entry name" value="PTrfase_EIIB_Cys"/>
</dbReference>
<evidence type="ECO:0000259" key="14">
    <source>
        <dbReference type="PROSITE" id="PS51098"/>
    </source>
</evidence>
<dbReference type="EMBL" id="JAADJU010000011">
    <property type="protein sequence ID" value="NMP28922.1"/>
    <property type="molecule type" value="Genomic_DNA"/>
</dbReference>
<dbReference type="PANTHER" id="PTHR30175:SF1">
    <property type="entry name" value="PTS SYSTEM ARBUTIN-, CELLOBIOSE-, AND SALICIN-SPECIFIC EIIBC COMPONENT-RELATED"/>
    <property type="match status" value="1"/>
</dbReference>
<dbReference type="Pfam" id="PF00358">
    <property type="entry name" value="PTS_EIIA_1"/>
    <property type="match status" value="1"/>
</dbReference>
<keyword evidence="17" id="KW-1185">Reference proteome</keyword>
<dbReference type="GO" id="GO:0015771">
    <property type="term" value="P:trehalose transport"/>
    <property type="evidence" value="ECO:0007669"/>
    <property type="project" value="TreeGrafter"/>
</dbReference>
<dbReference type="PROSITE" id="PS01035">
    <property type="entry name" value="PTS_EIIB_TYPE_1_CYS"/>
    <property type="match status" value="1"/>
</dbReference>
<protein>
    <submittedName>
        <fullName evidence="16">PTS beta-glucoside transporter subunit IIABC</fullName>
    </submittedName>
</protein>
<dbReference type="Proteomes" id="UP000585363">
    <property type="component" value="Unassembled WGS sequence"/>
</dbReference>
<dbReference type="NCBIfam" id="NF007335">
    <property type="entry name" value="PRK09824.1"/>
    <property type="match status" value="1"/>
</dbReference>
<feature type="transmembrane region" description="Helical" evidence="12">
    <location>
        <begin position="143"/>
        <end position="162"/>
    </location>
</feature>
<comment type="subcellular location">
    <subcellularLocation>
        <location evidence="1">Cell membrane</location>
        <topology evidence="1">Multi-pass membrane protein</topology>
    </subcellularLocation>
</comment>